<dbReference type="InterPro" id="IPR016167">
    <property type="entry name" value="FAD-bd_PCMH_sub1"/>
</dbReference>
<keyword evidence="3" id="KW-0560">Oxidoreductase</keyword>
<dbReference type="Gene3D" id="3.30.43.10">
    <property type="entry name" value="Uridine Diphospho-n-acetylenolpyruvylglucosamine Reductase, domain 2"/>
    <property type="match status" value="1"/>
</dbReference>
<comment type="caution">
    <text evidence="5">The sequence shown here is derived from an EMBL/GenBank/DDBJ whole genome shotgun (WGS) entry which is preliminary data.</text>
</comment>
<protein>
    <submittedName>
        <fullName evidence="5">Xanthine dehydrogenase family protein subunit M</fullName>
    </submittedName>
</protein>
<organism evidence="5 6">
    <name type="scientific">Ramlibacter algicola</name>
    <dbReference type="NCBI Taxonomy" id="2795217"/>
    <lineage>
        <taxon>Bacteria</taxon>
        <taxon>Pseudomonadati</taxon>
        <taxon>Pseudomonadota</taxon>
        <taxon>Betaproteobacteria</taxon>
        <taxon>Burkholderiales</taxon>
        <taxon>Comamonadaceae</taxon>
        <taxon>Ramlibacter</taxon>
    </lineage>
</organism>
<evidence type="ECO:0000256" key="3">
    <source>
        <dbReference type="ARBA" id="ARBA00023002"/>
    </source>
</evidence>
<reference evidence="5" key="1">
    <citation type="submission" date="2020-12" db="EMBL/GenBank/DDBJ databases">
        <title>Ramlibacter sp. nov., isolated from a freshwater alga, Cryptomonas.</title>
        <authorList>
            <person name="Kim H.M."/>
            <person name="Jeon C.O."/>
        </authorList>
    </citation>
    <scope>NUCLEOTIDE SEQUENCE</scope>
    <source>
        <strain evidence="5">CrO1</strain>
    </source>
</reference>
<keyword evidence="1" id="KW-0285">Flavoprotein</keyword>
<dbReference type="SUPFAM" id="SSF55447">
    <property type="entry name" value="CO dehydrogenase flavoprotein C-terminal domain-like"/>
    <property type="match status" value="1"/>
</dbReference>
<dbReference type="GO" id="GO:0016491">
    <property type="term" value="F:oxidoreductase activity"/>
    <property type="evidence" value="ECO:0007669"/>
    <property type="project" value="UniProtKB-KW"/>
</dbReference>
<dbReference type="SUPFAM" id="SSF56176">
    <property type="entry name" value="FAD-binding/transporter-associated domain-like"/>
    <property type="match status" value="1"/>
</dbReference>
<dbReference type="PROSITE" id="PS51387">
    <property type="entry name" value="FAD_PCMH"/>
    <property type="match status" value="1"/>
</dbReference>
<evidence type="ECO:0000259" key="4">
    <source>
        <dbReference type="PROSITE" id="PS51387"/>
    </source>
</evidence>
<dbReference type="InterPro" id="IPR005107">
    <property type="entry name" value="CO_DH_flav_C"/>
</dbReference>
<evidence type="ECO:0000256" key="2">
    <source>
        <dbReference type="ARBA" id="ARBA00022827"/>
    </source>
</evidence>
<dbReference type="InterPro" id="IPR002346">
    <property type="entry name" value="Mopterin_DH_FAD-bd"/>
</dbReference>
<dbReference type="Pfam" id="PF03450">
    <property type="entry name" value="CO_deh_flav_C"/>
    <property type="match status" value="1"/>
</dbReference>
<feature type="domain" description="FAD-binding PCMH-type" evidence="4">
    <location>
        <begin position="1"/>
        <end position="178"/>
    </location>
</feature>
<sequence>MKPPRFDYEAPASLEEALQRLRESGDDARVLAGGQSLIPALNLRLANPGRLLDLRRITSLRGIRRLPSGALAAGAMTRHADFERDPLMQRHLPIVPAVMRRVAHPQIRNRGTIGGSLAHADPAAEWPALCMALDATIVVASASAERRIPAAEFPLGVYTTALRPGELIREIEFPAWPATRRWGFEEVSRRLGDFAITGAMCTLDIDANQRCTAARCVIFAASERPQLVAAAAELVGGPVTEDAVARVAKAARHSISPLSDHHASAEYRLELVETMTARVLKQAAAMAAPTQESIR</sequence>
<dbReference type="GO" id="GO:0071949">
    <property type="term" value="F:FAD binding"/>
    <property type="evidence" value="ECO:0007669"/>
    <property type="project" value="InterPro"/>
</dbReference>
<gene>
    <name evidence="5" type="ORF">I8E28_06010</name>
</gene>
<keyword evidence="2" id="KW-0274">FAD</keyword>
<dbReference type="InterPro" id="IPR036683">
    <property type="entry name" value="CO_DH_flav_C_dom_sf"/>
</dbReference>
<dbReference type="Pfam" id="PF00941">
    <property type="entry name" value="FAD_binding_5"/>
    <property type="match status" value="1"/>
</dbReference>
<evidence type="ECO:0000313" key="6">
    <source>
        <dbReference type="Proteomes" id="UP000617041"/>
    </source>
</evidence>
<dbReference type="Proteomes" id="UP000617041">
    <property type="component" value="Unassembled WGS sequence"/>
</dbReference>
<dbReference type="InterPro" id="IPR016169">
    <property type="entry name" value="FAD-bd_PCMH_sub2"/>
</dbReference>
<evidence type="ECO:0000256" key="1">
    <source>
        <dbReference type="ARBA" id="ARBA00022630"/>
    </source>
</evidence>
<dbReference type="PANTHER" id="PTHR42659">
    <property type="entry name" value="XANTHINE DEHYDROGENASE SUBUNIT C-RELATED"/>
    <property type="match status" value="1"/>
</dbReference>
<dbReference type="RefSeq" id="WP_200787088.1">
    <property type="nucleotide sequence ID" value="NZ_JAEDAO010000001.1"/>
</dbReference>
<evidence type="ECO:0000313" key="5">
    <source>
        <dbReference type="EMBL" id="MBK0392138.1"/>
    </source>
</evidence>
<dbReference type="Gene3D" id="3.30.390.50">
    <property type="entry name" value="CO dehydrogenase flavoprotein, C-terminal domain"/>
    <property type="match status" value="1"/>
</dbReference>
<dbReference type="AlphaFoldDB" id="A0A934UQZ0"/>
<dbReference type="InterPro" id="IPR051312">
    <property type="entry name" value="Diverse_Substr_Oxidored"/>
</dbReference>
<name>A0A934UQZ0_9BURK</name>
<dbReference type="InterPro" id="IPR036318">
    <property type="entry name" value="FAD-bd_PCMH-like_sf"/>
</dbReference>
<dbReference type="PANTHER" id="PTHR42659:SF2">
    <property type="entry name" value="XANTHINE DEHYDROGENASE SUBUNIT C-RELATED"/>
    <property type="match status" value="1"/>
</dbReference>
<dbReference type="SMART" id="SM01092">
    <property type="entry name" value="CO_deh_flav_C"/>
    <property type="match status" value="1"/>
</dbReference>
<accession>A0A934UQZ0</accession>
<dbReference type="EMBL" id="JAEDAO010000001">
    <property type="protein sequence ID" value="MBK0392138.1"/>
    <property type="molecule type" value="Genomic_DNA"/>
</dbReference>
<dbReference type="InterPro" id="IPR016166">
    <property type="entry name" value="FAD-bd_PCMH"/>
</dbReference>
<keyword evidence="6" id="KW-1185">Reference proteome</keyword>
<dbReference type="Gene3D" id="3.30.465.10">
    <property type="match status" value="1"/>
</dbReference>
<proteinExistence type="predicted"/>